<dbReference type="SUPFAM" id="SSF52091">
    <property type="entry name" value="SpoIIaa-like"/>
    <property type="match status" value="1"/>
</dbReference>
<evidence type="ECO:0000256" key="1">
    <source>
        <dbReference type="ARBA" id="ARBA00009013"/>
    </source>
</evidence>
<evidence type="ECO:0000259" key="4">
    <source>
        <dbReference type="PROSITE" id="PS50801"/>
    </source>
</evidence>
<comment type="similarity">
    <text evidence="1 2">Belongs to the anti-sigma-factor antagonist family.</text>
</comment>
<dbReference type="RefSeq" id="WP_151967315.1">
    <property type="nucleotide sequence ID" value="NZ_AP019860.1"/>
</dbReference>
<dbReference type="PANTHER" id="PTHR33495:SF2">
    <property type="entry name" value="ANTI-SIGMA FACTOR ANTAGONIST TM_1081-RELATED"/>
    <property type="match status" value="1"/>
</dbReference>
<evidence type="ECO:0000256" key="2">
    <source>
        <dbReference type="RuleBase" id="RU003749"/>
    </source>
</evidence>
<protein>
    <recommendedName>
        <fullName evidence="2">Anti-sigma factor antagonist</fullName>
    </recommendedName>
</protein>
<dbReference type="OrthoDB" id="9796601at2"/>
<accession>A0A5S9IJP2</accession>
<proteinExistence type="inferred from homology"/>
<dbReference type="InterPro" id="IPR036513">
    <property type="entry name" value="STAS_dom_sf"/>
</dbReference>
<dbReference type="GO" id="GO:0043856">
    <property type="term" value="F:anti-sigma factor antagonist activity"/>
    <property type="evidence" value="ECO:0007669"/>
    <property type="project" value="InterPro"/>
</dbReference>
<evidence type="ECO:0000313" key="6">
    <source>
        <dbReference type="Proteomes" id="UP000326354"/>
    </source>
</evidence>
<reference evidence="5 6" key="1">
    <citation type="submission" date="2019-08" db="EMBL/GenBank/DDBJ databases">
        <title>Complete genome sequence of Candidatus Uab amorphum.</title>
        <authorList>
            <person name="Shiratori T."/>
            <person name="Suzuki S."/>
            <person name="Kakizawa Y."/>
            <person name="Ishida K."/>
        </authorList>
    </citation>
    <scope>NUCLEOTIDE SEQUENCE [LARGE SCALE GENOMIC DNA]</scope>
    <source>
        <strain evidence="5 6">SRT547</strain>
    </source>
</reference>
<gene>
    <name evidence="5" type="ORF">UABAM_01449</name>
</gene>
<dbReference type="PROSITE" id="PS50801">
    <property type="entry name" value="STAS"/>
    <property type="match status" value="1"/>
</dbReference>
<evidence type="ECO:0000313" key="5">
    <source>
        <dbReference type="EMBL" id="BBM83098.1"/>
    </source>
</evidence>
<dbReference type="EMBL" id="AP019860">
    <property type="protein sequence ID" value="BBM83098.1"/>
    <property type="molecule type" value="Genomic_DNA"/>
</dbReference>
<organism evidence="5 6">
    <name type="scientific">Uabimicrobium amorphum</name>
    <dbReference type="NCBI Taxonomy" id="2596890"/>
    <lineage>
        <taxon>Bacteria</taxon>
        <taxon>Pseudomonadati</taxon>
        <taxon>Planctomycetota</taxon>
        <taxon>Candidatus Uabimicrobiia</taxon>
        <taxon>Candidatus Uabimicrobiales</taxon>
        <taxon>Candidatus Uabimicrobiaceae</taxon>
        <taxon>Candidatus Uabimicrobium</taxon>
    </lineage>
</organism>
<dbReference type="Pfam" id="PF01740">
    <property type="entry name" value="STAS"/>
    <property type="match status" value="1"/>
</dbReference>
<dbReference type="CDD" id="cd07043">
    <property type="entry name" value="STAS_anti-anti-sigma_factors"/>
    <property type="match status" value="1"/>
</dbReference>
<dbReference type="Gene3D" id="3.30.750.24">
    <property type="entry name" value="STAS domain"/>
    <property type="match status" value="1"/>
</dbReference>
<feature type="domain" description="STAS" evidence="4">
    <location>
        <begin position="9"/>
        <end position="117"/>
    </location>
</feature>
<evidence type="ECO:0000256" key="3">
    <source>
        <dbReference type="SAM" id="MobiDB-lite"/>
    </source>
</evidence>
<dbReference type="Proteomes" id="UP000326354">
    <property type="component" value="Chromosome"/>
</dbReference>
<keyword evidence="6" id="KW-1185">Reference proteome</keyword>
<dbReference type="InterPro" id="IPR003658">
    <property type="entry name" value="Anti-sigma_ant"/>
</dbReference>
<dbReference type="PANTHER" id="PTHR33495">
    <property type="entry name" value="ANTI-SIGMA FACTOR ANTAGONIST TM_1081-RELATED-RELATED"/>
    <property type="match status" value="1"/>
</dbReference>
<dbReference type="KEGG" id="uam:UABAM_01449"/>
<dbReference type="AlphaFoldDB" id="A0A5S9IJP2"/>
<sequence length="282" mass="32604">MKKTNLQFHRFSLSSEKNIVFVFVLGAINKHTVQPIQQFSSSLEEEDSIIILDLQEVHYIDSTGLGILATFQQQCEETDVQLKMCRVSQKIHHLFKMLGMTSCFAIFDTEEDVFAELENNGVLREPVKYYLQKTQQLKIPKNNEAPEPQPQPKLTKSVKATPKKTAAKSEDVKTAFLKVVYDSSLTIKKEYGIEISMTDCLERKWQIVPHIKGCIVQPPFFYLHDRCKKVYFSIVPMVKNTSTFLNVDVFGEKHQRISRPIRIMTYAREKNTLEYTTGLQEK</sequence>
<feature type="region of interest" description="Disordered" evidence="3">
    <location>
        <begin position="140"/>
        <end position="162"/>
    </location>
</feature>
<name>A0A5S9IJP2_UABAM</name>
<dbReference type="InterPro" id="IPR002645">
    <property type="entry name" value="STAS_dom"/>
</dbReference>
<dbReference type="NCBIfam" id="TIGR00377">
    <property type="entry name" value="ant_ant_sig"/>
    <property type="match status" value="1"/>
</dbReference>